<evidence type="ECO:0000256" key="2">
    <source>
        <dbReference type="ARBA" id="ARBA00022723"/>
    </source>
</evidence>
<dbReference type="EMBL" id="QTTN01000025">
    <property type="protein sequence ID" value="REE78640.1"/>
    <property type="molecule type" value="Genomic_DNA"/>
</dbReference>
<dbReference type="OrthoDB" id="119432at2"/>
<feature type="binding site" evidence="3">
    <location>
        <position position="131"/>
    </location>
    <ligand>
        <name>a divalent metal cation</name>
        <dbReference type="ChEBI" id="CHEBI:60240"/>
    </ligand>
</feature>
<evidence type="ECO:0000313" key="4">
    <source>
        <dbReference type="EMBL" id="REE78640.1"/>
    </source>
</evidence>
<dbReference type="SUPFAM" id="SSF109854">
    <property type="entry name" value="DinB/YfiT-like putative metalloenzymes"/>
    <property type="match status" value="1"/>
</dbReference>
<dbReference type="Gene3D" id="1.20.120.450">
    <property type="entry name" value="dinb family like domain"/>
    <property type="match status" value="1"/>
</dbReference>
<sequence>MYRMKEDFVSDWAASAAGTLAVMKSITDEKMDTAIVEGHNSLSWLAWHLTGTAAIFGQIAGLQVPAVERGAGTTPVHMAEIVAKYEEINEAYKREANQWTDEQMSEEIQAFGGKMMRGKFLRLLIDHQTHHRGQMTVLLRQAGLIVPGVVGPTREMQAK</sequence>
<feature type="binding site" evidence="3">
    <location>
        <position position="127"/>
    </location>
    <ligand>
        <name>a divalent metal cation</name>
        <dbReference type="ChEBI" id="CHEBI:60240"/>
    </ligand>
</feature>
<proteinExistence type="inferred from homology"/>
<reference evidence="4 5" key="1">
    <citation type="submission" date="2018-08" db="EMBL/GenBank/DDBJ databases">
        <title>Genomic Encyclopedia of Type Strains, Phase III (KMG-III): the genomes of soil and plant-associated and newly described type strains.</title>
        <authorList>
            <person name="Whitman W."/>
        </authorList>
    </citation>
    <scope>NUCLEOTIDE SEQUENCE [LARGE SCALE GENOMIC DNA]</scope>
    <source>
        <strain evidence="4 5">CGMCC 1.10966</strain>
    </source>
</reference>
<comment type="similarity">
    <text evidence="1">Belongs to the DinB family.</text>
</comment>
<keyword evidence="5" id="KW-1185">Reference proteome</keyword>
<gene>
    <name evidence="4" type="ORF">A8990_12537</name>
</gene>
<evidence type="ECO:0000256" key="3">
    <source>
        <dbReference type="PIRSR" id="PIRSR607837-1"/>
    </source>
</evidence>
<dbReference type="InterPro" id="IPR007837">
    <property type="entry name" value="DinB"/>
</dbReference>
<protein>
    <submittedName>
        <fullName evidence="4">Putative damage-inducible protein DinB</fullName>
    </submittedName>
</protein>
<dbReference type="AlphaFoldDB" id="A0A3D9RP23"/>
<comment type="caution">
    <text evidence="4">The sequence shown here is derived from an EMBL/GenBank/DDBJ whole genome shotgun (WGS) entry which is preliminary data.</text>
</comment>
<organism evidence="4 5">
    <name type="scientific">Paenibacillus taihuensis</name>
    <dbReference type="NCBI Taxonomy" id="1156355"/>
    <lineage>
        <taxon>Bacteria</taxon>
        <taxon>Bacillati</taxon>
        <taxon>Bacillota</taxon>
        <taxon>Bacilli</taxon>
        <taxon>Bacillales</taxon>
        <taxon>Paenibacillaceae</taxon>
        <taxon>Paenibacillus</taxon>
    </lineage>
</organism>
<dbReference type="Proteomes" id="UP000256304">
    <property type="component" value="Unassembled WGS sequence"/>
</dbReference>
<keyword evidence="2 3" id="KW-0479">Metal-binding</keyword>
<evidence type="ECO:0000313" key="5">
    <source>
        <dbReference type="Proteomes" id="UP000256304"/>
    </source>
</evidence>
<accession>A0A3D9RP23</accession>
<evidence type="ECO:0000256" key="1">
    <source>
        <dbReference type="ARBA" id="ARBA00008635"/>
    </source>
</evidence>
<dbReference type="GO" id="GO:0046872">
    <property type="term" value="F:metal ion binding"/>
    <property type="evidence" value="ECO:0007669"/>
    <property type="project" value="UniProtKB-KW"/>
</dbReference>
<feature type="binding site" evidence="3">
    <location>
        <position position="48"/>
    </location>
    <ligand>
        <name>a divalent metal cation</name>
        <dbReference type="ChEBI" id="CHEBI:60240"/>
    </ligand>
</feature>
<dbReference type="RefSeq" id="WP_116190730.1">
    <property type="nucleotide sequence ID" value="NZ_QTTN01000025.1"/>
</dbReference>
<name>A0A3D9RP23_9BACL</name>
<dbReference type="InterPro" id="IPR034660">
    <property type="entry name" value="DinB/YfiT-like"/>
</dbReference>
<dbReference type="Pfam" id="PF05163">
    <property type="entry name" value="DinB"/>
    <property type="match status" value="1"/>
</dbReference>